<evidence type="ECO:0000259" key="2">
    <source>
        <dbReference type="Pfam" id="PF17836"/>
    </source>
</evidence>
<dbReference type="PANTHER" id="PTHR43300">
    <property type="entry name" value="ACETYLTRANSFERASE"/>
    <property type="match status" value="1"/>
</dbReference>
<keyword evidence="4" id="KW-1185">Reference proteome</keyword>
<dbReference type="InterPro" id="IPR011004">
    <property type="entry name" value="Trimer_LpxA-like_sf"/>
</dbReference>
<evidence type="ECO:0000313" key="3">
    <source>
        <dbReference type="EMBL" id="GAA4045053.1"/>
    </source>
</evidence>
<dbReference type="PANTHER" id="PTHR43300:SF7">
    <property type="entry name" value="UDP-N-ACETYLBACILLOSAMINE N-ACETYLTRANSFERASE"/>
    <property type="match status" value="1"/>
</dbReference>
<accession>A0ABP7UJP2</accession>
<feature type="domain" description="PglD N-terminal" evidence="2">
    <location>
        <begin position="5"/>
        <end position="84"/>
    </location>
</feature>
<evidence type="ECO:0000313" key="4">
    <source>
        <dbReference type="Proteomes" id="UP001500426"/>
    </source>
</evidence>
<comment type="similarity">
    <text evidence="1">Belongs to the transferase hexapeptide repeat family.</text>
</comment>
<dbReference type="NCBIfam" id="TIGR03570">
    <property type="entry name" value="NeuD_NnaD"/>
    <property type="match status" value="1"/>
</dbReference>
<organism evidence="3 4">
    <name type="scientific">Flavobacterium chungnamense</name>
    <dbReference type="NCBI Taxonomy" id="706182"/>
    <lineage>
        <taxon>Bacteria</taxon>
        <taxon>Pseudomonadati</taxon>
        <taxon>Bacteroidota</taxon>
        <taxon>Flavobacteriia</taxon>
        <taxon>Flavobacteriales</taxon>
        <taxon>Flavobacteriaceae</taxon>
        <taxon>Flavobacterium</taxon>
    </lineage>
</organism>
<reference evidence="4" key="1">
    <citation type="journal article" date="2019" name="Int. J. Syst. Evol. Microbiol.">
        <title>The Global Catalogue of Microorganisms (GCM) 10K type strain sequencing project: providing services to taxonomists for standard genome sequencing and annotation.</title>
        <authorList>
            <consortium name="The Broad Institute Genomics Platform"/>
            <consortium name="The Broad Institute Genome Sequencing Center for Infectious Disease"/>
            <person name="Wu L."/>
            <person name="Ma J."/>
        </authorList>
    </citation>
    <scope>NUCLEOTIDE SEQUENCE [LARGE SCALE GENOMIC DNA]</scope>
    <source>
        <strain evidence="4">JCM 17068</strain>
    </source>
</reference>
<dbReference type="InterPro" id="IPR050179">
    <property type="entry name" value="Trans_hexapeptide_repeat"/>
</dbReference>
<gene>
    <name evidence="3" type="ORF">GCM10022388_08000</name>
</gene>
<proteinExistence type="inferred from homology"/>
<protein>
    <submittedName>
        <fullName evidence="3">Acetyltransferase</fullName>
    </submittedName>
</protein>
<dbReference type="Proteomes" id="UP001500426">
    <property type="component" value="Unassembled WGS sequence"/>
</dbReference>
<dbReference type="InterPro" id="IPR041561">
    <property type="entry name" value="PglD_N"/>
</dbReference>
<name>A0ABP7UJP2_9FLAO</name>
<dbReference type="Gene3D" id="3.40.50.20">
    <property type="match status" value="1"/>
</dbReference>
<evidence type="ECO:0000256" key="1">
    <source>
        <dbReference type="ARBA" id="ARBA00007274"/>
    </source>
</evidence>
<dbReference type="Gene3D" id="2.160.10.10">
    <property type="entry name" value="Hexapeptide repeat proteins"/>
    <property type="match status" value="1"/>
</dbReference>
<dbReference type="EMBL" id="BAABCS010000005">
    <property type="protein sequence ID" value="GAA4045053.1"/>
    <property type="molecule type" value="Genomic_DNA"/>
</dbReference>
<comment type="caution">
    <text evidence="3">The sequence shown here is derived from an EMBL/GenBank/DDBJ whole genome shotgun (WGS) entry which is preliminary data.</text>
</comment>
<dbReference type="Pfam" id="PF17836">
    <property type="entry name" value="PglD_N"/>
    <property type="match status" value="1"/>
</dbReference>
<sequence length="210" mass="23201">MKKTLAIIGSGHLGQQIAHYALSDNHYEKVVFFDDFSNETHTSGFPILGNVDAIEKEFAKQSFDELILGIGYKHLVIRKQLFERFSEIIPFGKIIHSTSWVDVTATVEKGCVIYPFCSIDAHAVIKQNTILNISCTVAHDTIVGEHCFLSPRVALAGFIKVEELCILGINSTVIDNVSIISNTQLGGGTVVIQNITQKGLYVGNPHRFIR</sequence>
<dbReference type="InterPro" id="IPR020019">
    <property type="entry name" value="AcTrfase_PglD-like"/>
</dbReference>
<dbReference type="RefSeq" id="WP_345090949.1">
    <property type="nucleotide sequence ID" value="NZ_BAABCS010000005.1"/>
</dbReference>
<dbReference type="SUPFAM" id="SSF51161">
    <property type="entry name" value="Trimeric LpxA-like enzymes"/>
    <property type="match status" value="1"/>
</dbReference>
<dbReference type="CDD" id="cd03360">
    <property type="entry name" value="LbH_AT_putative"/>
    <property type="match status" value="1"/>
</dbReference>